<evidence type="ECO:0000256" key="4">
    <source>
        <dbReference type="ARBA" id="ARBA00034320"/>
    </source>
</evidence>
<dbReference type="GO" id="GO:0016787">
    <property type="term" value="F:hydrolase activity"/>
    <property type="evidence" value="ECO:0007669"/>
    <property type="project" value="UniProtKB-KW"/>
</dbReference>
<keyword evidence="9" id="KW-1185">Reference proteome</keyword>
<feature type="domain" description="CobW C-terminal" evidence="7">
    <location>
        <begin position="239"/>
        <end position="330"/>
    </location>
</feature>
<dbReference type="SUPFAM" id="SSF52540">
    <property type="entry name" value="P-loop containing nucleoside triphosphate hydrolases"/>
    <property type="match status" value="1"/>
</dbReference>
<organism evidence="8 9">
    <name type="scientific">Rohdeia mirabilis</name>
    <dbReference type="NCBI Taxonomy" id="2528008"/>
    <lineage>
        <taxon>Bacteria</taxon>
        <taxon>Pseudomonadati</taxon>
        <taxon>Planctomycetota</taxon>
        <taxon>Planctomycetia</taxon>
        <taxon>Planctomycetia incertae sedis</taxon>
        <taxon>Rohdeia</taxon>
    </lineage>
</organism>
<dbReference type="InterPro" id="IPR003495">
    <property type="entry name" value="CobW/HypB/UreG_nucleotide-bd"/>
</dbReference>
<dbReference type="InterPro" id="IPR011629">
    <property type="entry name" value="CobW-like_C"/>
</dbReference>
<dbReference type="RefSeq" id="WP_419185781.1">
    <property type="nucleotide sequence ID" value="NZ_CP036290.1"/>
</dbReference>
<proteinExistence type="inferred from homology"/>
<evidence type="ECO:0000256" key="2">
    <source>
        <dbReference type="ARBA" id="ARBA00022801"/>
    </source>
</evidence>
<gene>
    <name evidence="8" type="primary">yjiA</name>
    <name evidence="8" type="ORF">Pla163_20710</name>
</gene>
<dbReference type="InterPro" id="IPR027417">
    <property type="entry name" value="P-loop_NTPase"/>
</dbReference>
<evidence type="ECO:0000259" key="7">
    <source>
        <dbReference type="SMART" id="SM00833"/>
    </source>
</evidence>
<dbReference type="Pfam" id="PF07683">
    <property type="entry name" value="CobW_C"/>
    <property type="match status" value="1"/>
</dbReference>
<keyword evidence="3" id="KW-0143">Chaperone</keyword>
<name>A0A518D0F0_9BACT</name>
<dbReference type="GO" id="GO:0000166">
    <property type="term" value="F:nucleotide binding"/>
    <property type="evidence" value="ECO:0007669"/>
    <property type="project" value="UniProtKB-KW"/>
</dbReference>
<dbReference type="Proteomes" id="UP000319342">
    <property type="component" value="Chromosome"/>
</dbReference>
<evidence type="ECO:0000313" key="9">
    <source>
        <dbReference type="Proteomes" id="UP000319342"/>
    </source>
</evidence>
<dbReference type="AlphaFoldDB" id="A0A518D0F0"/>
<dbReference type="PANTHER" id="PTHR13748">
    <property type="entry name" value="COBW-RELATED"/>
    <property type="match status" value="1"/>
</dbReference>
<evidence type="ECO:0000256" key="3">
    <source>
        <dbReference type="ARBA" id="ARBA00023186"/>
    </source>
</evidence>
<dbReference type="PANTHER" id="PTHR13748:SF62">
    <property type="entry name" value="COBW DOMAIN-CONTAINING PROTEIN"/>
    <property type="match status" value="1"/>
</dbReference>
<evidence type="ECO:0000313" key="8">
    <source>
        <dbReference type="EMBL" id="QDU84951.1"/>
    </source>
</evidence>
<dbReference type="SUPFAM" id="SSF90002">
    <property type="entry name" value="Hypothetical protein YjiA, C-terminal domain"/>
    <property type="match status" value="1"/>
</dbReference>
<protein>
    <submittedName>
        <fullName evidence="8">Putative GTP-binding protein YjiA</fullName>
    </submittedName>
</protein>
<evidence type="ECO:0000256" key="6">
    <source>
        <dbReference type="ARBA" id="ARBA00049117"/>
    </source>
</evidence>
<keyword evidence="2" id="KW-0378">Hydrolase</keyword>
<dbReference type="InterPro" id="IPR036627">
    <property type="entry name" value="CobW-likC_sf"/>
</dbReference>
<dbReference type="Gene3D" id="3.30.1220.10">
    <property type="entry name" value="CobW-like, C-terminal domain"/>
    <property type="match status" value="1"/>
</dbReference>
<reference evidence="8 9" key="1">
    <citation type="submission" date="2019-02" db="EMBL/GenBank/DDBJ databases">
        <title>Deep-cultivation of Planctomycetes and their phenomic and genomic characterization uncovers novel biology.</title>
        <authorList>
            <person name="Wiegand S."/>
            <person name="Jogler M."/>
            <person name="Boedeker C."/>
            <person name="Pinto D."/>
            <person name="Vollmers J."/>
            <person name="Rivas-Marin E."/>
            <person name="Kohn T."/>
            <person name="Peeters S.H."/>
            <person name="Heuer A."/>
            <person name="Rast P."/>
            <person name="Oberbeckmann S."/>
            <person name="Bunk B."/>
            <person name="Jeske O."/>
            <person name="Meyerdierks A."/>
            <person name="Storesund J.E."/>
            <person name="Kallscheuer N."/>
            <person name="Luecker S."/>
            <person name="Lage O.M."/>
            <person name="Pohl T."/>
            <person name="Merkel B.J."/>
            <person name="Hornburger P."/>
            <person name="Mueller R.-W."/>
            <person name="Bruemmer F."/>
            <person name="Labrenz M."/>
            <person name="Spormann A.M."/>
            <person name="Op den Camp H."/>
            <person name="Overmann J."/>
            <person name="Amann R."/>
            <person name="Jetten M.S.M."/>
            <person name="Mascher T."/>
            <person name="Medema M.H."/>
            <person name="Devos D.P."/>
            <person name="Kaster A.-K."/>
            <person name="Ovreas L."/>
            <person name="Rohde M."/>
            <person name="Galperin M.Y."/>
            <person name="Jogler C."/>
        </authorList>
    </citation>
    <scope>NUCLEOTIDE SEQUENCE [LARGE SCALE GENOMIC DNA]</scope>
    <source>
        <strain evidence="8 9">Pla163</strain>
    </source>
</reference>
<dbReference type="CDD" id="cd03112">
    <property type="entry name" value="CobW-like"/>
    <property type="match status" value="1"/>
</dbReference>
<dbReference type="InterPro" id="IPR051316">
    <property type="entry name" value="Zinc-reg_GTPase_activator"/>
</dbReference>
<dbReference type="EMBL" id="CP036290">
    <property type="protein sequence ID" value="QDU84951.1"/>
    <property type="molecule type" value="Genomic_DNA"/>
</dbReference>
<dbReference type="Pfam" id="PF02492">
    <property type="entry name" value="cobW"/>
    <property type="match status" value="1"/>
</dbReference>
<accession>A0A518D0F0</accession>
<dbReference type="Gene3D" id="3.40.50.300">
    <property type="entry name" value="P-loop containing nucleotide triphosphate hydrolases"/>
    <property type="match status" value="1"/>
</dbReference>
<sequence>MNAAASTPPDAPDERVPVTLLSGFLGSGKTTLLNRLLRSPVGAGIAVVVNEFGELPIDGRLVESSQDEVLELANGCICCSVRGDLVRTAHELFERRSRRLVGRLRFDRLVIEASGLASPGPVHQTFRLDDQLARQTRPAGTVTLCHAGLIESQMAEFTEAAEQVGYADVCVLNHTDGLSSSALDAAEASVRRVNALAPIHRAVRADVDVLALLDEAEPTEERWQLFDASGTATSHTDSVVSYSLVHDGALDIHRLKIWLQFVAARRDWRIMRMKGIVRTATRTEPTVVQAVHQYLEIGPGAGAAPERSILVVIGRDIDEDVLRDGWSRLLAGSS</sequence>
<keyword evidence="1" id="KW-0547">Nucleotide-binding</keyword>
<evidence type="ECO:0000256" key="5">
    <source>
        <dbReference type="ARBA" id="ARBA00045658"/>
    </source>
</evidence>
<evidence type="ECO:0000256" key="1">
    <source>
        <dbReference type="ARBA" id="ARBA00022741"/>
    </source>
</evidence>
<comment type="catalytic activity">
    <reaction evidence="6">
        <text>GTP + H2O = GDP + phosphate + H(+)</text>
        <dbReference type="Rhea" id="RHEA:19669"/>
        <dbReference type="ChEBI" id="CHEBI:15377"/>
        <dbReference type="ChEBI" id="CHEBI:15378"/>
        <dbReference type="ChEBI" id="CHEBI:37565"/>
        <dbReference type="ChEBI" id="CHEBI:43474"/>
        <dbReference type="ChEBI" id="CHEBI:58189"/>
    </reaction>
    <physiologicalReaction direction="left-to-right" evidence="6">
        <dbReference type="Rhea" id="RHEA:19670"/>
    </physiologicalReaction>
</comment>
<dbReference type="GO" id="GO:0005737">
    <property type="term" value="C:cytoplasm"/>
    <property type="evidence" value="ECO:0007669"/>
    <property type="project" value="TreeGrafter"/>
</dbReference>
<dbReference type="SMART" id="SM00833">
    <property type="entry name" value="CobW_C"/>
    <property type="match status" value="1"/>
</dbReference>
<comment type="function">
    <text evidence="5">Zinc chaperone that directly transfers zinc cofactor to target proteins, thereby activating them. Zinc is transferred from the CXCC motif in the GTPase domain to the zinc binding site in target proteins in a process requiring GTP hydrolysis.</text>
</comment>
<comment type="similarity">
    <text evidence="4">Belongs to the SIMIBI class G3E GTPase family. ZNG1 subfamily.</text>
</comment>